<dbReference type="InterPro" id="IPR041698">
    <property type="entry name" value="Methyltransf_25"/>
</dbReference>
<dbReference type="Pfam" id="PF13649">
    <property type="entry name" value="Methyltransf_25"/>
    <property type="match status" value="1"/>
</dbReference>
<organism evidence="5 6">
    <name type="scientific">Nocardiopsis mangrovi</name>
    <dbReference type="NCBI Taxonomy" id="1179818"/>
    <lineage>
        <taxon>Bacteria</taxon>
        <taxon>Bacillati</taxon>
        <taxon>Actinomycetota</taxon>
        <taxon>Actinomycetes</taxon>
        <taxon>Streptosporangiales</taxon>
        <taxon>Nocardiopsidaceae</taxon>
        <taxon>Nocardiopsis</taxon>
    </lineage>
</organism>
<feature type="domain" description="Methyltransferase" evidence="4">
    <location>
        <begin position="55"/>
        <end position="150"/>
    </location>
</feature>
<dbReference type="InterPro" id="IPR029063">
    <property type="entry name" value="SAM-dependent_MTases_sf"/>
</dbReference>
<evidence type="ECO:0000313" key="5">
    <source>
        <dbReference type="EMBL" id="MFC4561632.1"/>
    </source>
</evidence>
<dbReference type="PANTHER" id="PTHR43464">
    <property type="entry name" value="METHYLTRANSFERASE"/>
    <property type="match status" value="1"/>
</dbReference>
<proteinExistence type="predicted"/>
<dbReference type="GO" id="GO:0032259">
    <property type="term" value="P:methylation"/>
    <property type="evidence" value="ECO:0007669"/>
    <property type="project" value="UniProtKB-KW"/>
</dbReference>
<evidence type="ECO:0000256" key="3">
    <source>
        <dbReference type="ARBA" id="ARBA00022691"/>
    </source>
</evidence>
<comment type="caution">
    <text evidence="5">The sequence shown here is derived from an EMBL/GenBank/DDBJ whole genome shotgun (WGS) entry which is preliminary data.</text>
</comment>
<gene>
    <name evidence="5" type="ORF">ACFO4E_07170</name>
</gene>
<dbReference type="Proteomes" id="UP001595923">
    <property type="component" value="Unassembled WGS sequence"/>
</dbReference>
<keyword evidence="1 5" id="KW-0489">Methyltransferase</keyword>
<evidence type="ECO:0000313" key="6">
    <source>
        <dbReference type="Proteomes" id="UP001595923"/>
    </source>
</evidence>
<name>A0ABV9DSE6_9ACTN</name>
<dbReference type="GO" id="GO:0008168">
    <property type="term" value="F:methyltransferase activity"/>
    <property type="evidence" value="ECO:0007669"/>
    <property type="project" value="UniProtKB-KW"/>
</dbReference>
<keyword evidence="2 5" id="KW-0808">Transferase</keyword>
<dbReference type="RefSeq" id="WP_378572239.1">
    <property type="nucleotide sequence ID" value="NZ_JBHSFQ010000004.1"/>
</dbReference>
<accession>A0ABV9DSE6</accession>
<dbReference type="CDD" id="cd02440">
    <property type="entry name" value="AdoMet_MTases"/>
    <property type="match status" value="1"/>
</dbReference>
<dbReference type="EMBL" id="JBHSFQ010000004">
    <property type="protein sequence ID" value="MFC4561632.1"/>
    <property type="molecule type" value="Genomic_DNA"/>
</dbReference>
<dbReference type="Gene3D" id="3.40.50.150">
    <property type="entry name" value="Vaccinia Virus protein VP39"/>
    <property type="match status" value="1"/>
</dbReference>
<keyword evidence="3" id="KW-0949">S-adenosyl-L-methionine</keyword>
<evidence type="ECO:0000256" key="2">
    <source>
        <dbReference type="ARBA" id="ARBA00022679"/>
    </source>
</evidence>
<evidence type="ECO:0000259" key="4">
    <source>
        <dbReference type="Pfam" id="PF13649"/>
    </source>
</evidence>
<dbReference type="SUPFAM" id="SSF53335">
    <property type="entry name" value="S-adenosyl-L-methionine-dependent methyltransferases"/>
    <property type="match status" value="1"/>
</dbReference>
<dbReference type="PANTHER" id="PTHR43464:SF19">
    <property type="entry name" value="UBIQUINONE BIOSYNTHESIS O-METHYLTRANSFERASE, MITOCHONDRIAL"/>
    <property type="match status" value="1"/>
</dbReference>
<protein>
    <submittedName>
        <fullName evidence="5">Class I SAM-dependent methyltransferase</fullName>
        <ecNumber evidence="5">2.1.1.-</ecNumber>
    </submittedName>
</protein>
<sequence length="199" mass="21439">MGPRRLWTGAPPGRNPFALPRGLSGRLAGRIMARANRDRNAELLDWLDVRAGTRVLEVGCGPGVLVELLARRPGVAVTAVDPSDEMVAMARRRNARALRSGRVRIHRGDAAATGVGDGRADLAVSVNTVAMWPSLDDGMAELHRVLRSGGRAVVAWHRRPTRFALAEEELSTVEKALATRFGTAERTLLHGSVVFAAVK</sequence>
<reference evidence="6" key="1">
    <citation type="journal article" date="2019" name="Int. J. Syst. Evol. Microbiol.">
        <title>The Global Catalogue of Microorganisms (GCM) 10K type strain sequencing project: providing services to taxonomists for standard genome sequencing and annotation.</title>
        <authorList>
            <consortium name="The Broad Institute Genomics Platform"/>
            <consortium name="The Broad Institute Genome Sequencing Center for Infectious Disease"/>
            <person name="Wu L."/>
            <person name="Ma J."/>
        </authorList>
    </citation>
    <scope>NUCLEOTIDE SEQUENCE [LARGE SCALE GENOMIC DNA]</scope>
    <source>
        <strain evidence="6">XZYJ18</strain>
    </source>
</reference>
<keyword evidence="6" id="KW-1185">Reference proteome</keyword>
<evidence type="ECO:0000256" key="1">
    <source>
        <dbReference type="ARBA" id="ARBA00022603"/>
    </source>
</evidence>
<dbReference type="EC" id="2.1.1.-" evidence="5"/>